<dbReference type="Pfam" id="PF00078">
    <property type="entry name" value="RVT_1"/>
    <property type="match status" value="1"/>
</dbReference>
<evidence type="ECO:0000259" key="9">
    <source>
        <dbReference type="Pfam" id="PF00078"/>
    </source>
</evidence>
<dbReference type="Gene3D" id="3.30.70.270">
    <property type="match status" value="2"/>
</dbReference>
<protein>
    <submittedName>
        <fullName evidence="11">Reverse transcriptase domain-containing protein</fullName>
    </submittedName>
</protein>
<dbReference type="EMBL" id="BQNB010019672">
    <property type="protein sequence ID" value="GJT87821.1"/>
    <property type="molecule type" value="Genomic_DNA"/>
</dbReference>
<keyword evidence="8" id="KW-1133">Transmembrane helix</keyword>
<keyword evidence="3" id="KW-0540">Nuclease</keyword>
<dbReference type="SUPFAM" id="SSF56672">
    <property type="entry name" value="DNA/RNA polymerases"/>
    <property type="match status" value="1"/>
</dbReference>
<dbReference type="InterPro" id="IPR050951">
    <property type="entry name" value="Retrovirus_Pol_polyprotein"/>
</dbReference>
<evidence type="ECO:0000259" key="10">
    <source>
        <dbReference type="Pfam" id="PF17917"/>
    </source>
</evidence>
<keyword evidence="8" id="KW-0472">Membrane</keyword>
<dbReference type="Proteomes" id="UP001151760">
    <property type="component" value="Unassembled WGS sequence"/>
</dbReference>
<evidence type="ECO:0000256" key="7">
    <source>
        <dbReference type="SAM" id="MobiDB-lite"/>
    </source>
</evidence>
<feature type="transmembrane region" description="Helical" evidence="8">
    <location>
        <begin position="499"/>
        <end position="521"/>
    </location>
</feature>
<dbReference type="InterPro" id="IPR043502">
    <property type="entry name" value="DNA/RNA_pol_sf"/>
</dbReference>
<feature type="region of interest" description="Disordered" evidence="7">
    <location>
        <begin position="182"/>
        <end position="254"/>
    </location>
</feature>
<feature type="region of interest" description="Disordered" evidence="7">
    <location>
        <begin position="289"/>
        <end position="319"/>
    </location>
</feature>
<evidence type="ECO:0000256" key="1">
    <source>
        <dbReference type="ARBA" id="ARBA00022679"/>
    </source>
</evidence>
<keyword evidence="2" id="KW-0548">Nucleotidyltransferase</keyword>
<name>A0ABQ5HKA8_9ASTR</name>
<keyword evidence="6 11" id="KW-0695">RNA-directed DNA polymerase</keyword>
<dbReference type="PANTHER" id="PTHR37984">
    <property type="entry name" value="PROTEIN CBG26694"/>
    <property type="match status" value="1"/>
</dbReference>
<comment type="caution">
    <text evidence="11">The sequence shown here is derived from an EMBL/GenBank/DDBJ whole genome shotgun (WGS) entry which is preliminary data.</text>
</comment>
<evidence type="ECO:0000256" key="2">
    <source>
        <dbReference type="ARBA" id="ARBA00022695"/>
    </source>
</evidence>
<accession>A0ABQ5HKA8</accession>
<reference evidence="11" key="2">
    <citation type="submission" date="2022-01" db="EMBL/GenBank/DDBJ databases">
        <authorList>
            <person name="Yamashiro T."/>
            <person name="Shiraishi A."/>
            <person name="Satake H."/>
            <person name="Nakayama K."/>
        </authorList>
    </citation>
    <scope>NUCLEOTIDE SEQUENCE</scope>
</reference>
<feature type="domain" description="Reverse transcriptase RNase H-like" evidence="10">
    <location>
        <begin position="761"/>
        <end position="858"/>
    </location>
</feature>
<dbReference type="PANTHER" id="PTHR37984:SF5">
    <property type="entry name" value="PROTEIN NYNRIN-LIKE"/>
    <property type="match status" value="1"/>
</dbReference>
<dbReference type="Gene3D" id="3.10.10.10">
    <property type="entry name" value="HIV Type 1 Reverse Transcriptase, subunit A, domain 1"/>
    <property type="match status" value="1"/>
</dbReference>
<proteinExistence type="predicted"/>
<dbReference type="CDD" id="cd09274">
    <property type="entry name" value="RNase_HI_RT_Ty3"/>
    <property type="match status" value="1"/>
</dbReference>
<dbReference type="CDD" id="cd01647">
    <property type="entry name" value="RT_LTR"/>
    <property type="match status" value="1"/>
</dbReference>
<feature type="compositionally biased region" description="Low complexity" evidence="7">
    <location>
        <begin position="223"/>
        <end position="240"/>
    </location>
</feature>
<evidence type="ECO:0000313" key="11">
    <source>
        <dbReference type="EMBL" id="GJT87821.1"/>
    </source>
</evidence>
<dbReference type="GO" id="GO:0003964">
    <property type="term" value="F:RNA-directed DNA polymerase activity"/>
    <property type="evidence" value="ECO:0007669"/>
    <property type="project" value="UniProtKB-KW"/>
</dbReference>
<dbReference type="InterPro" id="IPR041373">
    <property type="entry name" value="RT_RNaseH"/>
</dbReference>
<gene>
    <name evidence="11" type="ORF">Tco_1069538</name>
</gene>
<keyword evidence="12" id="KW-1185">Reference proteome</keyword>
<feature type="transmembrane region" description="Helical" evidence="8">
    <location>
        <begin position="49"/>
        <end position="67"/>
    </location>
</feature>
<keyword evidence="4" id="KW-0255">Endonuclease</keyword>
<sequence>MVSAGDVVEVAKMVDMVLWVASAVMVVAGMTAAAGGYEVEGGDVDDGGVVVVRGMVMMMTVVAGCGCRRGVEARGGEWIWGSGRSGHEDNIWFRPERSPKNFSGGGGMVADDGWPAGRVMAISAISVSLNSSEDSVRTPAGRVILLGTIPTTIPDTTLSMTSPTTHIDTTLIPIVSPTIPPLPDYTPVSPDYSPASNTEFDPSKDPSSDYIPPLPPTLPFILSTDNSSDSDTPDTPSSPTYGIPFTETTLSTQRPVHMMTVRKRVGPLPNHHLAVRHLVDYSSLDHFYSDDSSSSSSSETSSDSSADALFDSSSSRSSSDHSLPALLSALSYACADLLPLPKRIRSPETATDLEDCSEDSFEPYVPREVGLGVDFEDESSESSRSRGADLEMDVDVVRSEGIDIDPEIQAEINECFAYADALRARGIDARVVVEAIVREEIVTGMRGPIKVRVDRVTHPVVDDGIPEPAQEGSVEVTYDTLGDLAGGGGLDMAAVAMMAAVRGCGAAMMVMIMRVVLWWAAVGRQPEEMEAHGGEWILGSSRSGHEDNIWFRPERSPENFSGGGGMVVAGIRQRRGRRVAGKYGEDGGGEYLEDLPGLPPARQVEFQIDLVPGAAPVARAPYRLAPAPVYSKIDLRSGYHQLRVREEDIPKTAFRTRYGHYKFQVMSFGLTNAPAIFMDLMNRSRKEHEWHLKLILRLLKKEGLYAKFSKCEFWLSKIARPMTKLTQKNMKFDWGENAEAAFQLLKQKLCSASILALPEGSENFVVYCDASHKGLGAVLMQREKGIAYASCQLKFHKKNYTTHDLELGAVVSALKMWRHCLYSIKCVVFTNHKSLQHIIDQKKLNMRQRRWLELLSDYDYEIQYHLRKANMVADALSQKERSKPLRVRALVMTISLNLLKQILSA</sequence>
<evidence type="ECO:0000313" key="12">
    <source>
        <dbReference type="Proteomes" id="UP001151760"/>
    </source>
</evidence>
<keyword evidence="1" id="KW-0808">Transferase</keyword>
<reference evidence="11" key="1">
    <citation type="journal article" date="2022" name="Int. J. Mol. Sci.">
        <title>Draft Genome of Tanacetum Coccineum: Genomic Comparison of Closely Related Tanacetum-Family Plants.</title>
        <authorList>
            <person name="Yamashiro T."/>
            <person name="Shiraishi A."/>
            <person name="Nakayama K."/>
            <person name="Satake H."/>
        </authorList>
    </citation>
    <scope>NUCLEOTIDE SEQUENCE</scope>
</reference>
<dbReference type="Pfam" id="PF17917">
    <property type="entry name" value="RT_RNaseH"/>
    <property type="match status" value="1"/>
</dbReference>
<dbReference type="InterPro" id="IPR043128">
    <property type="entry name" value="Rev_trsase/Diguanyl_cyclase"/>
</dbReference>
<evidence type="ECO:0000256" key="5">
    <source>
        <dbReference type="ARBA" id="ARBA00022801"/>
    </source>
</evidence>
<evidence type="ECO:0000256" key="6">
    <source>
        <dbReference type="ARBA" id="ARBA00022918"/>
    </source>
</evidence>
<keyword evidence="5" id="KW-0378">Hydrolase</keyword>
<organism evidence="11 12">
    <name type="scientific">Tanacetum coccineum</name>
    <dbReference type="NCBI Taxonomy" id="301880"/>
    <lineage>
        <taxon>Eukaryota</taxon>
        <taxon>Viridiplantae</taxon>
        <taxon>Streptophyta</taxon>
        <taxon>Embryophyta</taxon>
        <taxon>Tracheophyta</taxon>
        <taxon>Spermatophyta</taxon>
        <taxon>Magnoliopsida</taxon>
        <taxon>eudicotyledons</taxon>
        <taxon>Gunneridae</taxon>
        <taxon>Pentapetalae</taxon>
        <taxon>asterids</taxon>
        <taxon>campanulids</taxon>
        <taxon>Asterales</taxon>
        <taxon>Asteraceae</taxon>
        <taxon>Asteroideae</taxon>
        <taxon>Anthemideae</taxon>
        <taxon>Anthemidinae</taxon>
        <taxon>Tanacetum</taxon>
    </lineage>
</organism>
<feature type="transmembrane region" description="Helical" evidence="8">
    <location>
        <begin position="16"/>
        <end position="37"/>
    </location>
</feature>
<evidence type="ECO:0000256" key="4">
    <source>
        <dbReference type="ARBA" id="ARBA00022759"/>
    </source>
</evidence>
<evidence type="ECO:0000256" key="8">
    <source>
        <dbReference type="SAM" id="Phobius"/>
    </source>
</evidence>
<evidence type="ECO:0000256" key="3">
    <source>
        <dbReference type="ARBA" id="ARBA00022722"/>
    </source>
</evidence>
<feature type="domain" description="Reverse transcriptase" evidence="9">
    <location>
        <begin position="595"/>
        <end position="683"/>
    </location>
</feature>
<dbReference type="InterPro" id="IPR000477">
    <property type="entry name" value="RT_dom"/>
</dbReference>
<keyword evidence="8" id="KW-0812">Transmembrane</keyword>